<proteinExistence type="predicted"/>
<evidence type="ECO:0000313" key="2">
    <source>
        <dbReference type="Proteomes" id="UP000577419"/>
    </source>
</evidence>
<protein>
    <submittedName>
        <fullName evidence="1">Uncharacterized protein</fullName>
    </submittedName>
</protein>
<dbReference type="AlphaFoldDB" id="A0A7J4IR97"/>
<organism evidence="1 2">
    <name type="scientific">Candidatus Iainarchaeum sp</name>
    <dbReference type="NCBI Taxonomy" id="3101447"/>
    <lineage>
        <taxon>Archaea</taxon>
        <taxon>Candidatus Iainarchaeota</taxon>
        <taxon>Candidatus Iainarchaeia</taxon>
        <taxon>Candidatus Iainarchaeales</taxon>
        <taxon>Candidatus Iainarchaeaceae</taxon>
        <taxon>Candidatus Iainarchaeum</taxon>
    </lineage>
</organism>
<accession>A0A7J4IR97</accession>
<reference evidence="2" key="1">
    <citation type="journal article" date="2020" name="bioRxiv">
        <title>A rank-normalized archaeal taxonomy based on genome phylogeny resolves widespread incomplete and uneven classifications.</title>
        <authorList>
            <person name="Rinke C."/>
            <person name="Chuvochina M."/>
            <person name="Mussig A.J."/>
            <person name="Chaumeil P.-A."/>
            <person name="Waite D.W."/>
            <person name="Whitman W.B."/>
            <person name="Parks D.H."/>
            <person name="Hugenholtz P."/>
        </authorList>
    </citation>
    <scope>NUCLEOTIDE SEQUENCE [LARGE SCALE GENOMIC DNA]</scope>
</reference>
<dbReference type="Proteomes" id="UP000577419">
    <property type="component" value="Unassembled WGS sequence"/>
</dbReference>
<name>A0A7J4IR97_9ARCH</name>
<comment type="caution">
    <text evidence="1">The sequence shown here is derived from an EMBL/GenBank/DDBJ whole genome shotgun (WGS) entry which is preliminary data.</text>
</comment>
<sequence length="286" mass="31400">MKGFVISISALLLLSALLVFSQFYLNLNLERESEVVSVFSVEKAGFVRSDLSVDLNKLLETSVDVNRGVSFTEIFLRDKLPSDLNKLNVLGLRSFLSSVYAKQQNISIEVDFNKLVDGKTELVFSNALQYDYSYANDTNVFFYVPASDSNVTVFDINVTVNDSVVSSIPWSLNPSGDINVSLRYEDGNGVITSSGKLDSSTLNTFTFNYSGNPNDSFSVEIGAIEGSQKALRISESFDNAATRSSISVRAVVPSSSDNLYWFYDADLNFSVADVNSSGKILIGENF</sequence>
<evidence type="ECO:0000313" key="1">
    <source>
        <dbReference type="EMBL" id="HIH07942.1"/>
    </source>
</evidence>
<gene>
    <name evidence="1" type="ORF">HA237_01080</name>
</gene>
<dbReference type="EMBL" id="DUFG01000006">
    <property type="protein sequence ID" value="HIH07942.1"/>
    <property type="molecule type" value="Genomic_DNA"/>
</dbReference>